<name>A0AA38XAE0_9EURO</name>
<keyword evidence="1" id="KW-0732">Signal</keyword>
<feature type="chain" id="PRO_5041226944" evidence="1">
    <location>
        <begin position="24"/>
        <end position="184"/>
    </location>
</feature>
<organism evidence="2 3">
    <name type="scientific">Cladophialophora chaetospira</name>
    <dbReference type="NCBI Taxonomy" id="386627"/>
    <lineage>
        <taxon>Eukaryota</taxon>
        <taxon>Fungi</taxon>
        <taxon>Dikarya</taxon>
        <taxon>Ascomycota</taxon>
        <taxon>Pezizomycotina</taxon>
        <taxon>Eurotiomycetes</taxon>
        <taxon>Chaetothyriomycetidae</taxon>
        <taxon>Chaetothyriales</taxon>
        <taxon>Herpotrichiellaceae</taxon>
        <taxon>Cladophialophora</taxon>
    </lineage>
</organism>
<keyword evidence="3" id="KW-1185">Reference proteome</keyword>
<proteinExistence type="predicted"/>
<comment type="caution">
    <text evidence="2">The sequence shown here is derived from an EMBL/GenBank/DDBJ whole genome shotgun (WGS) entry which is preliminary data.</text>
</comment>
<evidence type="ECO:0000313" key="3">
    <source>
        <dbReference type="Proteomes" id="UP001172673"/>
    </source>
</evidence>
<sequence>MHSSSISLPSLALAVFLLQAVSADTTLPAISEYYDGQPQAGSYPTDPSSSWWASTTTDSLWQSTSSYENPFTVYTSQTNSLGVITGMPAVVTSQPTQPAVVTSQPASPTLPTYSGYWYNTTASSPSATLGNTILATSGTSFVTTTTSSSNPVATFAQVTGAASANKIASTGLGLVVAALAFCML</sequence>
<dbReference type="AlphaFoldDB" id="A0AA38XAE0"/>
<evidence type="ECO:0000313" key="2">
    <source>
        <dbReference type="EMBL" id="KAJ9609746.1"/>
    </source>
</evidence>
<protein>
    <submittedName>
        <fullName evidence="2">Uncharacterized protein</fullName>
    </submittedName>
</protein>
<accession>A0AA38XAE0</accession>
<dbReference type="Proteomes" id="UP001172673">
    <property type="component" value="Unassembled WGS sequence"/>
</dbReference>
<feature type="signal peptide" evidence="1">
    <location>
        <begin position="1"/>
        <end position="23"/>
    </location>
</feature>
<dbReference type="EMBL" id="JAPDRK010000008">
    <property type="protein sequence ID" value="KAJ9609746.1"/>
    <property type="molecule type" value="Genomic_DNA"/>
</dbReference>
<gene>
    <name evidence="2" type="ORF">H2200_006074</name>
</gene>
<reference evidence="2" key="1">
    <citation type="submission" date="2022-10" db="EMBL/GenBank/DDBJ databases">
        <title>Culturing micro-colonial fungi from biological soil crusts in the Mojave desert and describing Neophaeococcomyces mojavensis, and introducing the new genera and species Taxawa tesnikishii.</title>
        <authorList>
            <person name="Kurbessoian T."/>
            <person name="Stajich J.E."/>
        </authorList>
    </citation>
    <scope>NUCLEOTIDE SEQUENCE</scope>
    <source>
        <strain evidence="2">TK_41</strain>
    </source>
</reference>
<evidence type="ECO:0000256" key="1">
    <source>
        <dbReference type="SAM" id="SignalP"/>
    </source>
</evidence>